<dbReference type="InterPro" id="IPR005358">
    <property type="entry name" value="Puta_zinc/iron-chelating_dom"/>
</dbReference>
<keyword evidence="1" id="KW-0489">Methyltransferase</keyword>
<keyword evidence="1" id="KW-0282">Flagellum</keyword>
<dbReference type="AlphaFoldDB" id="A0A9X1ZJR6"/>
<protein>
    <submittedName>
        <fullName evidence="1">Flagellin lysine-N-methylase</fullName>
        <ecNumber evidence="1">2.1.1.-</ecNumber>
    </submittedName>
</protein>
<organism evidence="1 2">
    <name type="scientific">Shewanella gaetbuli</name>
    <dbReference type="NCBI Taxonomy" id="220752"/>
    <lineage>
        <taxon>Bacteria</taxon>
        <taxon>Pseudomonadati</taxon>
        <taxon>Pseudomonadota</taxon>
        <taxon>Gammaproteobacteria</taxon>
        <taxon>Alteromonadales</taxon>
        <taxon>Shewanellaceae</taxon>
        <taxon>Shewanella</taxon>
    </lineage>
</organism>
<accession>A0A9X1ZJR6</accession>
<dbReference type="GO" id="GO:0008168">
    <property type="term" value="F:methyltransferase activity"/>
    <property type="evidence" value="ECO:0007669"/>
    <property type="project" value="UniProtKB-KW"/>
</dbReference>
<evidence type="ECO:0000313" key="1">
    <source>
        <dbReference type="EMBL" id="MCL1141157.1"/>
    </source>
</evidence>
<dbReference type="NCBIfam" id="NF038110">
    <property type="entry name" value="Lys_methyl_FliB"/>
    <property type="match status" value="1"/>
</dbReference>
<gene>
    <name evidence="1" type="primary">fliB</name>
    <name evidence="1" type="ORF">L2672_00375</name>
</gene>
<dbReference type="EC" id="2.1.1.-" evidence="1"/>
<dbReference type="EMBL" id="JAKIKP010000001">
    <property type="protein sequence ID" value="MCL1141157.1"/>
    <property type="molecule type" value="Genomic_DNA"/>
</dbReference>
<dbReference type="RefSeq" id="WP_248993850.1">
    <property type="nucleotide sequence ID" value="NZ_JAKIKP010000001.1"/>
</dbReference>
<comment type="caution">
    <text evidence="1">The sequence shown here is derived from an EMBL/GenBank/DDBJ whole genome shotgun (WGS) entry which is preliminary data.</text>
</comment>
<reference evidence="1" key="1">
    <citation type="submission" date="2022-01" db="EMBL/GenBank/DDBJ databases">
        <title>Whole genome-based taxonomy of the Shewanellaceae.</title>
        <authorList>
            <person name="Martin-Rodriguez A.J."/>
        </authorList>
    </citation>
    <scope>NUCLEOTIDE SEQUENCE</scope>
    <source>
        <strain evidence="1">DSM 16422</strain>
    </source>
</reference>
<name>A0A9X1ZJR6_9GAMM</name>
<dbReference type="Proteomes" id="UP001139333">
    <property type="component" value="Unassembled WGS sequence"/>
</dbReference>
<sequence>MENLIIKPNYVSLFSCIGPKCSDSCCNDWMITFDKQSYKKTISNKYLADIAKFALMETKDSESDWAVIKLDKQGACPFLNSQKLCQIHDKEGEDALSYTCKTYPKRDQIIGNDKYKSVYLSCPEVARIVLFEQEAFIFSANPSGTKSTHQPSPTWLEKSYEYSLDLLLNCGLTWQEALLAIGLLIKTSQEVSEGTASVDKLDSRYQQLQTMAQKGIISKQFEQIPYTETPQTQTFVAIHDALCTLHSRSERQRFISINDAISTLCTEENQYSIKDINKVWSEKVASSKIEADEIFTKFVIYSMFHNHFPMHEKQKPEQVFQQLVIDCFMVRCYLASVFNQNQRLSNEDIVKCFQVYHVVRQHKPKFIEIIQNILKDFNLTSIPAAISLLKTP</sequence>
<keyword evidence="2" id="KW-1185">Reference proteome</keyword>
<keyword evidence="1" id="KW-0969">Cilium</keyword>
<dbReference type="GO" id="GO:0032259">
    <property type="term" value="P:methylation"/>
    <property type="evidence" value="ECO:0007669"/>
    <property type="project" value="UniProtKB-KW"/>
</dbReference>
<keyword evidence="1" id="KW-0808">Transferase</keyword>
<proteinExistence type="predicted"/>
<dbReference type="Pfam" id="PF03692">
    <property type="entry name" value="CxxCxxCC"/>
    <property type="match status" value="1"/>
</dbReference>
<keyword evidence="1" id="KW-0966">Cell projection</keyword>
<evidence type="ECO:0000313" key="2">
    <source>
        <dbReference type="Proteomes" id="UP001139333"/>
    </source>
</evidence>